<keyword evidence="10" id="KW-0963">Cytoplasm</keyword>
<comment type="caution">
    <text evidence="11">The sequence shown here is derived from an EMBL/GenBank/DDBJ whole genome shotgun (WGS) entry which is preliminary data.</text>
</comment>
<evidence type="ECO:0000256" key="1">
    <source>
        <dbReference type="ARBA" id="ARBA00007422"/>
    </source>
</evidence>
<dbReference type="PROSITE" id="PS51440">
    <property type="entry name" value="TIM_2"/>
    <property type="match status" value="1"/>
</dbReference>
<dbReference type="GO" id="GO:0052837">
    <property type="term" value="P:thiazole biosynthetic process"/>
    <property type="evidence" value="ECO:0007669"/>
    <property type="project" value="UniProtKB-UniRule"/>
</dbReference>
<feature type="modified residue" description="2,3-didehydroalanine (Cys)" evidence="10">
    <location>
        <position position="473"/>
    </location>
</feature>
<dbReference type="GO" id="GO:0005634">
    <property type="term" value="C:nucleus"/>
    <property type="evidence" value="ECO:0007669"/>
    <property type="project" value="UniProtKB-SubCell"/>
</dbReference>
<comment type="subcellular location">
    <subcellularLocation>
        <location evidence="10">Cytoplasm</location>
    </subcellularLocation>
    <subcellularLocation>
        <location evidence="10">Nucleus</location>
    </subcellularLocation>
</comment>
<evidence type="ECO:0000256" key="4">
    <source>
        <dbReference type="ARBA" id="ARBA00022723"/>
    </source>
</evidence>
<dbReference type="EMBL" id="LVVK01000017">
    <property type="protein sequence ID" value="OPB40386.1"/>
    <property type="molecule type" value="Genomic_DNA"/>
</dbReference>
<dbReference type="Gene3D" id="3.50.50.60">
    <property type="entry name" value="FAD/NAD(P)-binding domain"/>
    <property type="match status" value="1"/>
</dbReference>
<comment type="catalytic activity">
    <reaction evidence="10">
        <text>[ADP-thiazole synthase]-L-cysteine + glycine + NAD(+) = [ADP-thiazole synthase]-dehydroalanine + ADP-5-ethyl-4-methylthiazole-2-carboxylate + nicotinamide + 3 H2O + 2 H(+)</text>
        <dbReference type="Rhea" id="RHEA:55708"/>
        <dbReference type="Rhea" id="RHEA-COMP:14264"/>
        <dbReference type="Rhea" id="RHEA-COMP:14265"/>
        <dbReference type="ChEBI" id="CHEBI:15377"/>
        <dbReference type="ChEBI" id="CHEBI:15378"/>
        <dbReference type="ChEBI" id="CHEBI:17154"/>
        <dbReference type="ChEBI" id="CHEBI:29950"/>
        <dbReference type="ChEBI" id="CHEBI:57305"/>
        <dbReference type="ChEBI" id="CHEBI:57540"/>
        <dbReference type="ChEBI" id="CHEBI:90873"/>
        <dbReference type="ChEBI" id="CHEBI:139151"/>
        <dbReference type="EC" id="2.4.2.60"/>
    </reaction>
</comment>
<feature type="binding site" evidence="10">
    <location>
        <position position="375"/>
    </location>
    <ligand>
        <name>substrate</name>
    </ligand>
</feature>
<keyword evidence="4 10" id="KW-0479">Metal-binding</keyword>
<keyword evidence="8" id="KW-0413">Isomerase</keyword>
<dbReference type="NCBIfam" id="TIGR00292">
    <property type="entry name" value="sulfide-dependent adenosine diphosphate thiazole synthase"/>
    <property type="match status" value="1"/>
</dbReference>
<feature type="binding site" evidence="10">
    <location>
        <position position="475"/>
    </location>
    <ligand>
        <name>substrate</name>
    </ligand>
</feature>
<comment type="subunit">
    <text evidence="2">Homodimer.</text>
</comment>
<sequence length="584" mass="63009">MSNPTPRRRLVGLSTKMYFSLQRTREFTDSFISKLAAVPQELLSNIDIFIIPDFISLTNIIAQLELSPVPIWTGAQDCHWEDQGAFTGEVSPSVLSSAGVKLVEVGHAERRRIFGEDDAMIAKKTAAVSRNGMIPLVCIGERTPGDVYAAVDECRVQVDAIMSSVADEAEVVLAYEPVWAIGASQPAGEKHILDVVSGIRGLDSVKTRTGTTRVLYGGSAGPGLYEKLKTGLDGLFLGRFGHDPQQFIKTIQEVPTYIIRSIMSPPAAVSPTQHTAELVKPVSKLAVAQNQGPLAKTVSEMHGQWDSFTFAPIRESQVSRAMTRRYFEDLDSYAESDIVIIGAGSCGLSTAYVLGTQRPDLKIAIIEASVSPGGGAWLGGQLFSAMVMRKPADAFLREIGVPYEDEGNYVVVKHAALFTSTIMAKVLQLPNVKLFNATCVEDLVTRPSAEGVRIAGVVTNWTLVSMHHDDQSCMDPNTINAPLVISTTGHDGPMGAFCVKRLVSMGRIEKLGGMRGLDMNRAEDAIVKNTREVVPGLIVGGMELSEIDGANRMGPTFGAMALSGVKAAEEALKVFETRRKENAI</sequence>
<comment type="similarity">
    <text evidence="10">Belongs to the THI4 family.</text>
</comment>
<feature type="binding site" evidence="10">
    <location>
        <position position="490"/>
    </location>
    <ligand>
        <name>substrate</name>
    </ligand>
</feature>
<dbReference type="InterPro" id="IPR027495">
    <property type="entry name" value="Sti35"/>
</dbReference>
<comment type="pathway">
    <text evidence="9">Carbohydrate biosynthesis.</text>
</comment>
<feature type="binding site" evidence="10">
    <location>
        <begin position="552"/>
        <end position="554"/>
    </location>
    <ligand>
        <name>substrate</name>
    </ligand>
</feature>
<keyword evidence="10" id="KW-0539">Nucleus</keyword>
<gene>
    <name evidence="11" type="ORF">A0O28_0004650</name>
</gene>
<protein>
    <recommendedName>
        <fullName evidence="10">Thiamine thiazole synthase</fullName>
    </recommendedName>
    <alternativeName>
        <fullName evidence="10">Thiazole biosynthetic enzyme</fullName>
        <ecNumber evidence="10">2.4.2.60</ecNumber>
    </alternativeName>
</protein>
<keyword evidence="3 10" id="KW-0808">Transferase</keyword>
<evidence type="ECO:0000313" key="11">
    <source>
        <dbReference type="EMBL" id="OPB40386.1"/>
    </source>
</evidence>
<keyword evidence="12" id="KW-1185">Reference proteome</keyword>
<keyword evidence="7 10" id="KW-0520">NAD</keyword>
<evidence type="ECO:0000256" key="9">
    <source>
        <dbReference type="ARBA" id="ARBA00024331"/>
    </source>
</evidence>
<accession>A0A1T3CH02</accession>
<dbReference type="SUPFAM" id="SSF51905">
    <property type="entry name" value="FAD/NAD(P)-binding domain"/>
    <property type="match status" value="1"/>
</dbReference>
<comment type="function">
    <text evidence="10">Involved in biosynthesis of the thiamine precursor thiazole. Catalyzes the conversion of NAD and glycine to adenosine diphosphate 5-(2-hydroxyethyl)-4-methylthiazole-2-carboxylic acid (ADT), an adenylated thiazole intermediate. The reaction includes an iron-dependent sulfide transfer from a conserved cysteine residue of the protein to a thiazole intermediate. The enzyme can only undergo a single turnover, which suggests it is a suicide enzyme. May have additional roles in adaptation to various stress conditions and in DNA damage tolerance.</text>
</comment>
<dbReference type="GO" id="GO:0004807">
    <property type="term" value="F:triose-phosphate isomerase activity"/>
    <property type="evidence" value="ECO:0007669"/>
    <property type="project" value="InterPro"/>
</dbReference>
<dbReference type="Proteomes" id="UP000191004">
    <property type="component" value="Unassembled WGS sequence"/>
</dbReference>
<dbReference type="InterPro" id="IPR000652">
    <property type="entry name" value="Triosephosphate_isomerase"/>
</dbReference>
<dbReference type="SUPFAM" id="SSF51351">
    <property type="entry name" value="Triosephosphate isomerase (TIM)"/>
    <property type="match status" value="1"/>
</dbReference>
<evidence type="ECO:0000256" key="2">
    <source>
        <dbReference type="ARBA" id="ARBA00011738"/>
    </source>
</evidence>
<organism evidence="11 12">
    <name type="scientific">Trichoderma guizhouense</name>
    <dbReference type="NCBI Taxonomy" id="1491466"/>
    <lineage>
        <taxon>Eukaryota</taxon>
        <taxon>Fungi</taxon>
        <taxon>Dikarya</taxon>
        <taxon>Ascomycota</taxon>
        <taxon>Pezizomycotina</taxon>
        <taxon>Sordariomycetes</taxon>
        <taxon>Hypocreomycetidae</taxon>
        <taxon>Hypocreales</taxon>
        <taxon>Hypocreaceae</taxon>
        <taxon>Trichoderma</taxon>
    </lineage>
</organism>
<proteinExistence type="inferred from homology"/>
<dbReference type="GO" id="GO:0006096">
    <property type="term" value="P:glycolytic process"/>
    <property type="evidence" value="ECO:0007669"/>
    <property type="project" value="UniProtKB-UniPathway"/>
</dbReference>
<dbReference type="InterPro" id="IPR036188">
    <property type="entry name" value="FAD/NAD-bd_sf"/>
</dbReference>
<evidence type="ECO:0000256" key="5">
    <source>
        <dbReference type="ARBA" id="ARBA00022977"/>
    </source>
</evidence>
<evidence type="ECO:0000256" key="8">
    <source>
        <dbReference type="ARBA" id="ARBA00023235"/>
    </source>
</evidence>
<feature type="binding site" evidence="10">
    <location>
        <begin position="367"/>
        <end position="368"/>
    </location>
    <ligand>
        <name>substrate</name>
    </ligand>
</feature>
<dbReference type="InterPro" id="IPR002922">
    <property type="entry name" value="Thi4_fam"/>
</dbReference>
<feature type="binding site" evidence="10">
    <location>
        <position position="440"/>
    </location>
    <ligand>
        <name>substrate</name>
    </ligand>
</feature>
<dbReference type="HAMAP" id="MF_03158">
    <property type="entry name" value="THI4"/>
    <property type="match status" value="1"/>
</dbReference>
<dbReference type="EC" id="2.4.2.60" evidence="10"/>
<dbReference type="UniPathway" id="UPA00138"/>
<comment type="PTM">
    <text evidence="10">During the catalytic reaction, a sulfide is transferred from Cys-473 to a reaction intermediate, generating a dehydroalanine residue.</text>
</comment>
<dbReference type="Pfam" id="PF01946">
    <property type="entry name" value="Thi4"/>
    <property type="match status" value="1"/>
</dbReference>
<dbReference type="AlphaFoldDB" id="A0A1T3CH02"/>
<dbReference type="UniPathway" id="UPA00109">
    <property type="reaction ID" value="UER00189"/>
</dbReference>
<dbReference type="GO" id="GO:0160205">
    <property type="term" value="F:cysteine-dependent adenosine diphosphate thiazole synthase activity"/>
    <property type="evidence" value="ECO:0007669"/>
    <property type="project" value="UniProtKB-EC"/>
</dbReference>
<comment type="similarity">
    <text evidence="1">Belongs to the triosephosphate isomerase family.</text>
</comment>
<comment type="cofactor">
    <cofactor evidence="10">
        <name>Fe cation</name>
        <dbReference type="ChEBI" id="CHEBI:24875"/>
    </cofactor>
    <text evidence="10">Binds 1 Fe cation per subunit.</text>
</comment>
<dbReference type="Gene3D" id="3.20.20.70">
    <property type="entry name" value="Aldolase class I"/>
    <property type="match status" value="1"/>
</dbReference>
<name>A0A1T3CH02_9HYPO</name>
<evidence type="ECO:0000256" key="10">
    <source>
        <dbReference type="HAMAP-Rule" id="MF_03158"/>
    </source>
</evidence>
<dbReference type="GO" id="GO:0005829">
    <property type="term" value="C:cytosol"/>
    <property type="evidence" value="ECO:0007669"/>
    <property type="project" value="UniProtKB-UniRule"/>
</dbReference>
<dbReference type="CDD" id="cd00311">
    <property type="entry name" value="TIM"/>
    <property type="match status" value="1"/>
</dbReference>
<dbReference type="PANTHER" id="PTHR43422:SF3">
    <property type="entry name" value="THIAMINE THIAZOLE SYNTHASE"/>
    <property type="match status" value="1"/>
</dbReference>
<keyword evidence="6 10" id="KW-0408">Iron</keyword>
<reference evidence="11 12" key="1">
    <citation type="submission" date="2016-04" db="EMBL/GenBank/DDBJ databases">
        <title>Multiple horizontal gene transfer events from other fungi enriched the ability of the initially mycotrophic fungus Trichoderma (Ascomycota) to feed on dead plant biomass.</title>
        <authorList>
            <person name="Atanasova L."/>
            <person name="Chenthamara K."/>
            <person name="Zhang J."/>
            <person name="Grujic M."/>
            <person name="Henrissat B."/>
            <person name="Kuo A."/>
            <person name="Aertz A."/>
            <person name="Salamov A."/>
            <person name="Lipzen A."/>
            <person name="Labutti K."/>
            <person name="Barry K."/>
            <person name="Miao Y."/>
            <person name="Rahimi M.J."/>
            <person name="Shen Q."/>
            <person name="Grigoriev I.V."/>
            <person name="Kubicek C.P."/>
            <person name="Druzhinina I.S."/>
        </authorList>
    </citation>
    <scope>NUCLEOTIDE SEQUENCE [LARGE SCALE GENOMIC DNA]</scope>
    <source>
        <strain evidence="11 12">NJAU 4742</strain>
    </source>
</reference>
<evidence type="ECO:0000256" key="6">
    <source>
        <dbReference type="ARBA" id="ARBA00023004"/>
    </source>
</evidence>
<dbReference type="InterPro" id="IPR035990">
    <property type="entry name" value="TIM_sf"/>
</dbReference>
<dbReference type="InterPro" id="IPR013785">
    <property type="entry name" value="Aldolase_TIM"/>
</dbReference>
<evidence type="ECO:0000256" key="3">
    <source>
        <dbReference type="ARBA" id="ARBA00022679"/>
    </source>
</evidence>
<evidence type="ECO:0000256" key="7">
    <source>
        <dbReference type="ARBA" id="ARBA00023027"/>
    </source>
</evidence>
<keyword evidence="5 10" id="KW-0784">Thiamine biosynthesis</keyword>
<dbReference type="Gene3D" id="6.10.250.2840">
    <property type="match status" value="1"/>
</dbReference>
<dbReference type="GO" id="GO:0006094">
    <property type="term" value="P:gluconeogenesis"/>
    <property type="evidence" value="ECO:0007669"/>
    <property type="project" value="UniProtKB-UniPathway"/>
</dbReference>
<dbReference type="GO" id="GO:0009228">
    <property type="term" value="P:thiamine biosynthetic process"/>
    <property type="evidence" value="ECO:0007669"/>
    <property type="project" value="UniProtKB-UniRule"/>
</dbReference>
<feature type="binding site" evidence="10">
    <location>
        <position position="346"/>
    </location>
    <ligand>
        <name>substrate</name>
    </ligand>
</feature>
<dbReference type="OrthoDB" id="410463at2759"/>
<dbReference type="PANTHER" id="PTHR43422">
    <property type="entry name" value="THIAMINE THIAZOLE SYNTHASE"/>
    <property type="match status" value="1"/>
</dbReference>
<dbReference type="GO" id="GO:0005506">
    <property type="term" value="F:iron ion binding"/>
    <property type="evidence" value="ECO:0007669"/>
    <property type="project" value="UniProtKB-UniRule"/>
</dbReference>
<comment type="subunit">
    <text evidence="10">Homooctamer.</text>
</comment>
<dbReference type="Pfam" id="PF00121">
    <property type="entry name" value="TIM"/>
    <property type="match status" value="1"/>
</dbReference>
<evidence type="ECO:0000313" key="12">
    <source>
        <dbReference type="Proteomes" id="UP000191004"/>
    </source>
</evidence>
<feature type="binding site" evidence="10">
    <location>
        <position position="542"/>
    </location>
    <ligand>
        <name>substrate</name>
    </ligand>
</feature>